<sequence length="606" mass="69151">MMEAASRAQASTLGKRKPYSGDPDAGPPGDADADGDAVEARDRIMVVKGSITGIGWRNDLIPVLQEFVTTVHTTTFHAFSFAKYIFMAELDEHPEFDMAPWINKDFISEIWLSLVQYQEGRVRERTARFRGLIRRHLQGYLQITGYVKIPLQFAQQSALIEGKKMYVAYTNIKMRFGQHLQRVINVLLDINNRKQQMNRELIDGGLSAEEAKDIVRQAIILPATQFKEAISHRRVVLPELLRSLPIFVEAYNTLQPVLEAYNTGYQFRRDNIYYDVKASPVDHFRAFHQLARLLSFEKCAYSIDSKILSQNILGSRWMNGTEKSQGVNGQLQFRGTIQTDGVGVSIIKNTRDSNEAERATRAPVIEPDVPYVTTLGHRQHQQILGRCVTVDPGRRDLIYCVHETSTAQTPRKFRFTRNCEEKMRKTNKYAGIRQAVKDANPAIQEAETILSRVLSQTIHIDNFNNFLQTRGQQAAVLTAFYAESRTSHVNSNFLFRKLRMSSYINRVQADQKIVRALREKFENAVLIMGNWSAPHTRYHEPIRGVGMRKMLKKHDFDVFKTSRCCPTCQHDSSGNVQANPKSSSISTTANAHRDLSWPSQMYQSNL</sequence>
<accession>A0A261Y883</accession>
<protein>
    <submittedName>
        <fullName evidence="2">Uncharacterized protein</fullName>
    </submittedName>
</protein>
<feature type="region of interest" description="Disordered" evidence="1">
    <location>
        <begin position="570"/>
        <end position="590"/>
    </location>
</feature>
<name>A0A261Y883_9FUNG</name>
<evidence type="ECO:0000313" key="2">
    <source>
        <dbReference type="EMBL" id="OZJ06846.1"/>
    </source>
</evidence>
<dbReference type="EMBL" id="MVBO01000001">
    <property type="protein sequence ID" value="OZJ06846.1"/>
    <property type="molecule type" value="Genomic_DNA"/>
</dbReference>
<keyword evidence="3" id="KW-1185">Reference proteome</keyword>
<feature type="compositionally biased region" description="Low complexity" evidence="1">
    <location>
        <begin position="21"/>
        <end position="30"/>
    </location>
</feature>
<gene>
    <name evidence="2" type="ORF">BZG36_00040</name>
</gene>
<proteinExistence type="predicted"/>
<dbReference type="AlphaFoldDB" id="A0A261Y883"/>
<evidence type="ECO:0000313" key="3">
    <source>
        <dbReference type="Proteomes" id="UP000242875"/>
    </source>
</evidence>
<dbReference type="Proteomes" id="UP000242875">
    <property type="component" value="Unassembled WGS sequence"/>
</dbReference>
<comment type="caution">
    <text evidence="2">The sequence shown here is derived from an EMBL/GenBank/DDBJ whole genome shotgun (WGS) entry which is preliminary data.</text>
</comment>
<dbReference type="OrthoDB" id="5591056at2759"/>
<evidence type="ECO:0000256" key="1">
    <source>
        <dbReference type="SAM" id="MobiDB-lite"/>
    </source>
</evidence>
<organism evidence="2 3">
    <name type="scientific">Bifiguratus adelaidae</name>
    <dbReference type="NCBI Taxonomy" id="1938954"/>
    <lineage>
        <taxon>Eukaryota</taxon>
        <taxon>Fungi</taxon>
        <taxon>Fungi incertae sedis</taxon>
        <taxon>Mucoromycota</taxon>
        <taxon>Mucoromycotina</taxon>
        <taxon>Endogonomycetes</taxon>
        <taxon>Endogonales</taxon>
        <taxon>Endogonales incertae sedis</taxon>
        <taxon>Bifiguratus</taxon>
    </lineage>
</organism>
<feature type="region of interest" description="Disordered" evidence="1">
    <location>
        <begin position="1"/>
        <end position="35"/>
    </location>
</feature>
<reference evidence="2 3" key="1">
    <citation type="journal article" date="2017" name="Mycologia">
        <title>Bifiguratus adelaidae, gen. et sp. nov., a new member of Mucoromycotina in endophytic and soil-dwelling habitats.</title>
        <authorList>
            <person name="Torres-Cruz T.J."/>
            <person name="Billingsley Tobias T.L."/>
            <person name="Almatruk M."/>
            <person name="Hesse C."/>
            <person name="Kuske C.R."/>
            <person name="Desiro A."/>
            <person name="Benucci G.M."/>
            <person name="Bonito G."/>
            <person name="Stajich J.E."/>
            <person name="Dunlap C."/>
            <person name="Arnold A.E."/>
            <person name="Porras-Alfaro A."/>
        </authorList>
    </citation>
    <scope>NUCLEOTIDE SEQUENCE [LARGE SCALE GENOMIC DNA]</scope>
    <source>
        <strain evidence="2 3">AZ0501</strain>
    </source>
</reference>